<accession>A0A090CZL2</accession>
<dbReference type="STRING" id="1437425.CSEC_1761"/>
<protein>
    <submittedName>
        <fullName evidence="1">Uncharacterized protein</fullName>
    </submittedName>
</protein>
<dbReference type="eggNOG" id="ENOG50346UZ">
    <property type="taxonomic scope" value="Bacteria"/>
</dbReference>
<dbReference type="Proteomes" id="UP000031552">
    <property type="component" value="Unassembled WGS sequence"/>
</dbReference>
<reference evidence="1" key="1">
    <citation type="submission" date="2013-12" db="EMBL/GenBank/DDBJ databases">
        <authorList>
            <person name="Linke B."/>
        </authorList>
    </citation>
    <scope>NUCLEOTIDE SEQUENCE [LARGE SCALE GENOMIC DNA]</scope>
    <source>
        <strain evidence="1">CRIB-18</strain>
    </source>
</reference>
<proteinExistence type="predicted"/>
<dbReference type="SUPFAM" id="SSF52540">
    <property type="entry name" value="P-loop containing nucleoside triphosphate hydrolases"/>
    <property type="match status" value="1"/>
</dbReference>
<reference evidence="1" key="2">
    <citation type="submission" date="2014-09" db="EMBL/GenBank/DDBJ databases">
        <title>Criblamydia sequanensis harbors a mega-plasmid encoding arsenite resistance.</title>
        <authorList>
            <person name="Bertelli C."/>
            <person name="Goesmann A."/>
            <person name="Greub G."/>
        </authorList>
    </citation>
    <scope>NUCLEOTIDE SEQUENCE [LARGE SCALE GENOMIC DNA]</scope>
    <source>
        <strain evidence="1">CRIB-18</strain>
    </source>
</reference>
<evidence type="ECO:0000313" key="1">
    <source>
        <dbReference type="EMBL" id="CDR34572.1"/>
    </source>
</evidence>
<evidence type="ECO:0000313" key="2">
    <source>
        <dbReference type="Proteomes" id="UP000031552"/>
    </source>
</evidence>
<name>A0A090CZL2_9BACT</name>
<sequence length="337" mass="39897">MIGELSPYYKIKTGSILENKKKGAYCDLFSKKSFCIQIKDYSAFHCFGKGHIFILVGSSSAGKSTFIQKFIEKHRDTQVQGIDQQSFKMAIEFIKTHYPDEVSFLNEVLEIREDDLHLLHAALWESYFFKNEVLEDEKIRTRQILKKIADHLRKNLWGIPLKRECLLLEKVFLDSQKGKNTILDLLSVETIFHALIKNRFIAPITLTLVYCPFDRLIHRIKERNRKAIESGEYHEIRKGLFPLFQFAHHFEARKRKEDPVFDILSRKQVEKSFEELFDYIFQENLHKQEVQKEKENGRLALLKAFGFHDSSIENIELTPRYKRYDFIIDTSKTYPEF</sequence>
<dbReference type="Gene3D" id="3.40.50.300">
    <property type="entry name" value="P-loop containing nucleotide triphosphate hydrolases"/>
    <property type="match status" value="1"/>
</dbReference>
<dbReference type="InterPro" id="IPR027417">
    <property type="entry name" value="P-loop_NTPase"/>
</dbReference>
<dbReference type="AlphaFoldDB" id="A0A090CZL2"/>
<comment type="caution">
    <text evidence="1">The sequence shown here is derived from an EMBL/GenBank/DDBJ whole genome shotgun (WGS) entry which is preliminary data.</text>
</comment>
<dbReference type="RefSeq" id="WP_041018084.1">
    <property type="nucleotide sequence ID" value="NZ_CCEJ010000008.1"/>
</dbReference>
<gene>
    <name evidence="1" type="ORF">CSEC_1761</name>
</gene>
<dbReference type="EMBL" id="CCEJ010000008">
    <property type="protein sequence ID" value="CDR34572.1"/>
    <property type="molecule type" value="Genomic_DNA"/>
</dbReference>
<dbReference type="OrthoDB" id="5632623at2"/>
<keyword evidence="2" id="KW-1185">Reference proteome</keyword>
<organism evidence="1 2">
    <name type="scientific">Candidatus Criblamydia sequanensis CRIB-18</name>
    <dbReference type="NCBI Taxonomy" id="1437425"/>
    <lineage>
        <taxon>Bacteria</taxon>
        <taxon>Pseudomonadati</taxon>
        <taxon>Chlamydiota</taxon>
        <taxon>Chlamydiia</taxon>
        <taxon>Parachlamydiales</taxon>
        <taxon>Candidatus Criblamydiaceae</taxon>
        <taxon>Candidatus Criblamydia</taxon>
    </lineage>
</organism>